<feature type="transmembrane region" description="Helical" evidence="2">
    <location>
        <begin position="20"/>
        <end position="38"/>
    </location>
</feature>
<protein>
    <submittedName>
        <fullName evidence="3">Uncharacterized protein</fullName>
    </submittedName>
</protein>
<feature type="compositionally biased region" description="Low complexity" evidence="1">
    <location>
        <begin position="264"/>
        <end position="285"/>
    </location>
</feature>
<feature type="region of interest" description="Disordered" evidence="1">
    <location>
        <begin position="264"/>
        <end position="375"/>
    </location>
</feature>
<feature type="transmembrane region" description="Helical" evidence="2">
    <location>
        <begin position="163"/>
        <end position="182"/>
    </location>
</feature>
<reference evidence="3 4" key="1">
    <citation type="journal article" date="2016" name="Mol. Biol. Evol.">
        <title>Comparative Genomics of Early-Diverging Mushroom-Forming Fungi Provides Insights into the Origins of Lignocellulose Decay Capabilities.</title>
        <authorList>
            <person name="Nagy L.G."/>
            <person name="Riley R."/>
            <person name="Tritt A."/>
            <person name="Adam C."/>
            <person name="Daum C."/>
            <person name="Floudas D."/>
            <person name="Sun H."/>
            <person name="Yadav J.S."/>
            <person name="Pangilinan J."/>
            <person name="Larsson K.H."/>
            <person name="Matsuura K."/>
            <person name="Barry K."/>
            <person name="Labutti K."/>
            <person name="Kuo R."/>
            <person name="Ohm R.A."/>
            <person name="Bhattacharya S.S."/>
            <person name="Shirouzu T."/>
            <person name="Yoshinaga Y."/>
            <person name="Martin F.M."/>
            <person name="Grigoriev I.V."/>
            <person name="Hibbett D.S."/>
        </authorList>
    </citation>
    <scope>NUCLEOTIDE SEQUENCE [LARGE SCALE GENOMIC DNA]</scope>
    <source>
        <strain evidence="3 4">HHB12733</strain>
    </source>
</reference>
<gene>
    <name evidence="3" type="ORF">CALCODRAFT_439364</name>
</gene>
<feature type="compositionally biased region" description="Polar residues" evidence="1">
    <location>
        <begin position="292"/>
        <end position="310"/>
    </location>
</feature>
<keyword evidence="2" id="KW-0812">Transmembrane</keyword>
<keyword evidence="4" id="KW-1185">Reference proteome</keyword>
<evidence type="ECO:0000256" key="2">
    <source>
        <dbReference type="SAM" id="Phobius"/>
    </source>
</evidence>
<organism evidence="3 4">
    <name type="scientific">Calocera cornea HHB12733</name>
    <dbReference type="NCBI Taxonomy" id="1353952"/>
    <lineage>
        <taxon>Eukaryota</taxon>
        <taxon>Fungi</taxon>
        <taxon>Dikarya</taxon>
        <taxon>Basidiomycota</taxon>
        <taxon>Agaricomycotina</taxon>
        <taxon>Dacrymycetes</taxon>
        <taxon>Dacrymycetales</taxon>
        <taxon>Dacrymycetaceae</taxon>
        <taxon>Calocera</taxon>
    </lineage>
</organism>
<evidence type="ECO:0000313" key="3">
    <source>
        <dbReference type="EMBL" id="KZT53921.1"/>
    </source>
</evidence>
<dbReference type="Proteomes" id="UP000076842">
    <property type="component" value="Unassembled WGS sequence"/>
</dbReference>
<sequence length="375" mass="41287">MSASLLPPSLNLPAHLSAHKYFFVCTLTVAAWDTLVLSPRTWRLMKTGEWPPLKIIFQILRYLMPIEFTIVAVAFFDQWSLDMCQKFYLFEPITTAILLALCSLSLLIRLTAVYDKNRAVMFGLGALLAVQVVADAVCCGFYQAMPLQEGQGCIAGPRMSFVALYWAVPTLFYTICLGLAVHRSLRSRRSKAIGLWKLILRDGLNLYGAIWIVNMINFLFWVIAQPTDGADTIKTIVTSMCAVLTTTMTLRVILSVRGSLAEGGSYAGQSQGSSSGNRSGPSGVSFSRNKETNVVNISNNGSGRNPQTYTLEEMRSKAERDWHDDGKGSIADSRSVLESKTPDADETLAPYNGGYPGVTVTIDREIENPTGVRRT</sequence>
<dbReference type="AlphaFoldDB" id="A0A165E1N0"/>
<feature type="transmembrane region" description="Helical" evidence="2">
    <location>
        <begin position="203"/>
        <end position="224"/>
    </location>
</feature>
<evidence type="ECO:0000256" key="1">
    <source>
        <dbReference type="SAM" id="MobiDB-lite"/>
    </source>
</evidence>
<feature type="transmembrane region" description="Helical" evidence="2">
    <location>
        <begin position="236"/>
        <end position="254"/>
    </location>
</feature>
<name>A0A165E1N0_9BASI</name>
<feature type="transmembrane region" description="Helical" evidence="2">
    <location>
        <begin position="120"/>
        <end position="143"/>
    </location>
</feature>
<dbReference type="InParanoid" id="A0A165E1N0"/>
<feature type="compositionally biased region" description="Basic and acidic residues" evidence="1">
    <location>
        <begin position="312"/>
        <end position="327"/>
    </location>
</feature>
<keyword evidence="2" id="KW-0472">Membrane</keyword>
<feature type="transmembrane region" description="Helical" evidence="2">
    <location>
        <begin position="59"/>
        <end position="76"/>
    </location>
</feature>
<dbReference type="OrthoDB" id="2626017at2759"/>
<accession>A0A165E1N0</accession>
<feature type="transmembrane region" description="Helical" evidence="2">
    <location>
        <begin position="88"/>
        <end position="108"/>
    </location>
</feature>
<keyword evidence="2" id="KW-1133">Transmembrane helix</keyword>
<proteinExistence type="predicted"/>
<dbReference type="EMBL" id="KV424025">
    <property type="protein sequence ID" value="KZT53921.1"/>
    <property type="molecule type" value="Genomic_DNA"/>
</dbReference>
<evidence type="ECO:0000313" key="4">
    <source>
        <dbReference type="Proteomes" id="UP000076842"/>
    </source>
</evidence>